<organism evidence="2 3">
    <name type="scientific">Fusobacterium necrophorum subsp. funduliforme</name>
    <dbReference type="NCBI Taxonomy" id="143387"/>
    <lineage>
        <taxon>Bacteria</taxon>
        <taxon>Fusobacteriati</taxon>
        <taxon>Fusobacteriota</taxon>
        <taxon>Fusobacteriia</taxon>
        <taxon>Fusobacteriales</taxon>
        <taxon>Fusobacteriaceae</taxon>
        <taxon>Fusobacterium</taxon>
    </lineage>
</organism>
<evidence type="ECO:0000313" key="3">
    <source>
        <dbReference type="Proteomes" id="UP000075816"/>
    </source>
</evidence>
<sequence>MKKRIVHLGDSIVAWNQNSPYQIFAIPGHTSLDMYWTLQNYPELSGELVIFSLGVNDIMYHYPKKKSFETIQILLQILKKRFHHILITSLLPTDSTVENVSIQEYNLFLKKQGFPFLDMYSHFLDEKKERIAPQYTTDGTHLSHTGYARFNFWINEYVANLFPLPYEPLT</sequence>
<proteinExistence type="predicted"/>
<dbReference type="InterPro" id="IPR036514">
    <property type="entry name" value="SGNH_hydro_sf"/>
</dbReference>
<feature type="domain" description="SGNH hydrolase-type esterase" evidence="1">
    <location>
        <begin position="17"/>
        <end position="149"/>
    </location>
</feature>
<dbReference type="AlphaFoldDB" id="A0A162J4S8"/>
<dbReference type="Proteomes" id="UP000075816">
    <property type="component" value="Unassembled WGS sequence"/>
</dbReference>
<evidence type="ECO:0000313" key="2">
    <source>
        <dbReference type="EMBL" id="KYL05140.1"/>
    </source>
</evidence>
<accession>A0A162J4S8</accession>
<comment type="caution">
    <text evidence="2">The sequence shown here is derived from an EMBL/GenBank/DDBJ whole genome shotgun (WGS) entry which is preliminary data.</text>
</comment>
<reference evidence="2 3" key="1">
    <citation type="submission" date="2016-03" db="EMBL/GenBank/DDBJ databases">
        <title>Comparative genomics of human isolates of Fusobacterium necrophorum.</title>
        <authorList>
            <person name="Jensen A."/>
            <person name="Bank S."/>
            <person name="Andersen P.S."/>
            <person name="Kristensen L.H."/>
            <person name="Prag J."/>
        </authorList>
    </citation>
    <scope>NUCLEOTIDE SEQUENCE [LARGE SCALE GENOMIC DNA]</scope>
    <source>
        <strain evidence="2 3">LS_1264</strain>
    </source>
</reference>
<dbReference type="EMBL" id="LVEA01000002">
    <property type="protein sequence ID" value="KYL05140.1"/>
    <property type="molecule type" value="Genomic_DNA"/>
</dbReference>
<gene>
    <name evidence="2" type="ORF">A2J07_08725</name>
</gene>
<evidence type="ECO:0000259" key="1">
    <source>
        <dbReference type="Pfam" id="PF13472"/>
    </source>
</evidence>
<dbReference type="RefSeq" id="WP_009006065.1">
    <property type="nucleotide sequence ID" value="NZ_CAXOUE010000021.1"/>
</dbReference>
<dbReference type="Gene3D" id="3.40.50.1110">
    <property type="entry name" value="SGNH hydrolase"/>
    <property type="match status" value="1"/>
</dbReference>
<dbReference type="KEGG" id="fnf:BSQ88_09760"/>
<dbReference type="GeneID" id="75076713"/>
<protein>
    <recommendedName>
        <fullName evidence="1">SGNH hydrolase-type esterase domain-containing protein</fullName>
    </recommendedName>
</protein>
<dbReference type="InterPro" id="IPR013830">
    <property type="entry name" value="SGNH_hydro"/>
</dbReference>
<name>A0A162J4S8_9FUSO</name>
<dbReference type="SUPFAM" id="SSF52266">
    <property type="entry name" value="SGNH hydrolase"/>
    <property type="match status" value="1"/>
</dbReference>
<dbReference type="Pfam" id="PF13472">
    <property type="entry name" value="Lipase_GDSL_2"/>
    <property type="match status" value="1"/>
</dbReference>